<dbReference type="InterPro" id="IPR036249">
    <property type="entry name" value="Thioredoxin-like_sf"/>
</dbReference>
<keyword evidence="2" id="KW-0813">Transport</keyword>
<proteinExistence type="inferred from homology"/>
<evidence type="ECO:0000313" key="9">
    <source>
        <dbReference type="Proteomes" id="UP000315201"/>
    </source>
</evidence>
<gene>
    <name evidence="8" type="ORF">FIV53_02935</name>
</gene>
<keyword evidence="9" id="KW-1185">Reference proteome</keyword>
<feature type="non-terminal residue" evidence="8">
    <location>
        <position position="112"/>
    </location>
</feature>
<evidence type="ECO:0000256" key="6">
    <source>
        <dbReference type="PIRSR" id="PIRSR000077-4"/>
    </source>
</evidence>
<dbReference type="InterPro" id="IPR017937">
    <property type="entry name" value="Thioredoxin_CS"/>
</dbReference>
<dbReference type="PROSITE" id="PS00194">
    <property type="entry name" value="THIOREDOXIN_1"/>
    <property type="match status" value="1"/>
</dbReference>
<comment type="similarity">
    <text evidence="1">Belongs to the thioredoxin family.</text>
</comment>
<feature type="disulfide bond" description="Redox-active" evidence="6">
    <location>
        <begin position="31"/>
        <end position="34"/>
    </location>
</feature>
<dbReference type="GO" id="GO:0015035">
    <property type="term" value="F:protein-disulfide reductase activity"/>
    <property type="evidence" value="ECO:0007669"/>
    <property type="project" value="InterPro"/>
</dbReference>
<feature type="domain" description="Thioredoxin" evidence="7">
    <location>
        <begin position="1"/>
        <end position="106"/>
    </location>
</feature>
<organism evidence="8 9">
    <name type="scientific">Mycoplasma nasistruthionis</name>
    <dbReference type="NCBI Taxonomy" id="353852"/>
    <lineage>
        <taxon>Bacteria</taxon>
        <taxon>Bacillati</taxon>
        <taxon>Mycoplasmatota</taxon>
        <taxon>Mollicutes</taxon>
        <taxon>Mycoplasmataceae</taxon>
        <taxon>Mycoplasma</taxon>
    </lineage>
</organism>
<dbReference type="Gene3D" id="3.40.30.10">
    <property type="entry name" value="Glutaredoxin"/>
    <property type="match status" value="1"/>
</dbReference>
<evidence type="ECO:0000256" key="5">
    <source>
        <dbReference type="ARBA" id="ARBA00023284"/>
    </source>
</evidence>
<keyword evidence="3" id="KW-0249">Electron transport</keyword>
<dbReference type="Proteomes" id="UP000315201">
    <property type="component" value="Chromosome"/>
</dbReference>
<dbReference type="GO" id="GO:0005737">
    <property type="term" value="C:cytoplasm"/>
    <property type="evidence" value="ECO:0007669"/>
    <property type="project" value="TreeGrafter"/>
</dbReference>
<keyword evidence="4 6" id="KW-1015">Disulfide bond</keyword>
<reference evidence="8 9" key="1">
    <citation type="submission" date="2019-06" db="EMBL/GenBank/DDBJ databases">
        <title>Mycoplasma nasistruthionis sp. nov. str Ms03.</title>
        <authorList>
            <person name="Botes A."/>
        </authorList>
    </citation>
    <scope>NUCLEOTIDE SEQUENCE [LARGE SCALE GENOMIC DNA]</scope>
    <source>
        <strain evidence="8 9">Ms03</strain>
    </source>
</reference>
<dbReference type="PANTHER" id="PTHR45663">
    <property type="entry name" value="GEO12009P1"/>
    <property type="match status" value="1"/>
</dbReference>
<keyword evidence="5 6" id="KW-0676">Redox-active center</keyword>
<dbReference type="EMBL" id="CP041147">
    <property type="protein sequence ID" value="QDF65281.1"/>
    <property type="molecule type" value="Genomic_DNA"/>
</dbReference>
<protein>
    <submittedName>
        <fullName evidence="8">Thioredoxin family protein</fullName>
    </submittedName>
</protein>
<evidence type="ECO:0000313" key="8">
    <source>
        <dbReference type="EMBL" id="QDF65281.1"/>
    </source>
</evidence>
<dbReference type="PANTHER" id="PTHR45663:SF11">
    <property type="entry name" value="GEO12009P1"/>
    <property type="match status" value="1"/>
</dbReference>
<dbReference type="InterPro" id="IPR005746">
    <property type="entry name" value="Thioredoxin"/>
</dbReference>
<evidence type="ECO:0000256" key="4">
    <source>
        <dbReference type="ARBA" id="ARBA00023157"/>
    </source>
</evidence>
<dbReference type="PIRSF" id="PIRSF000077">
    <property type="entry name" value="Thioredoxin"/>
    <property type="match status" value="1"/>
</dbReference>
<dbReference type="AlphaFoldDB" id="A0A4Y6I7B5"/>
<evidence type="ECO:0000256" key="2">
    <source>
        <dbReference type="ARBA" id="ARBA00022448"/>
    </source>
</evidence>
<name>A0A4Y6I7B5_9MOLU</name>
<dbReference type="Pfam" id="PF00085">
    <property type="entry name" value="Thioredoxin"/>
    <property type="match status" value="1"/>
</dbReference>
<dbReference type="SUPFAM" id="SSF52833">
    <property type="entry name" value="Thioredoxin-like"/>
    <property type="match status" value="1"/>
</dbReference>
<dbReference type="InterPro" id="IPR013766">
    <property type="entry name" value="Thioredoxin_domain"/>
</dbReference>
<evidence type="ECO:0000259" key="7">
    <source>
        <dbReference type="PROSITE" id="PS51352"/>
    </source>
</evidence>
<evidence type="ECO:0000256" key="3">
    <source>
        <dbReference type="ARBA" id="ARBA00022982"/>
    </source>
</evidence>
<dbReference type="PROSITE" id="PS51352">
    <property type="entry name" value="THIOREDOXIN_2"/>
    <property type="match status" value="1"/>
</dbReference>
<accession>A0A4Y6I7B5</accession>
<sequence length="112" mass="13129">MLHETTKELLQEKLNDGTVGKRLLVFYADWCGPCKMYKSSLEQLAEKDNMDVFRVNIDKEQELAKEYRVASIPFTVVLENNQATKSFAGFKPYELLKKRNLKKKNKQPMIWV</sequence>
<dbReference type="CDD" id="cd02947">
    <property type="entry name" value="TRX_family"/>
    <property type="match status" value="1"/>
</dbReference>
<evidence type="ECO:0000256" key="1">
    <source>
        <dbReference type="ARBA" id="ARBA00008987"/>
    </source>
</evidence>